<dbReference type="EMBL" id="QGKV02000649">
    <property type="protein sequence ID" value="KAF3581441.1"/>
    <property type="molecule type" value="Genomic_DNA"/>
</dbReference>
<gene>
    <name evidence="1" type="ORF">DY000_02031514</name>
</gene>
<dbReference type="Proteomes" id="UP000266723">
    <property type="component" value="Unassembled WGS sequence"/>
</dbReference>
<proteinExistence type="predicted"/>
<organism evidence="1 2">
    <name type="scientific">Brassica cretica</name>
    <name type="common">Mustard</name>
    <dbReference type="NCBI Taxonomy" id="69181"/>
    <lineage>
        <taxon>Eukaryota</taxon>
        <taxon>Viridiplantae</taxon>
        <taxon>Streptophyta</taxon>
        <taxon>Embryophyta</taxon>
        <taxon>Tracheophyta</taxon>
        <taxon>Spermatophyta</taxon>
        <taxon>Magnoliopsida</taxon>
        <taxon>eudicotyledons</taxon>
        <taxon>Gunneridae</taxon>
        <taxon>Pentapetalae</taxon>
        <taxon>rosids</taxon>
        <taxon>malvids</taxon>
        <taxon>Brassicales</taxon>
        <taxon>Brassicaceae</taxon>
        <taxon>Brassiceae</taxon>
        <taxon>Brassica</taxon>
    </lineage>
</organism>
<name>A0ABQ7DWG7_BRACR</name>
<accession>A0ABQ7DWG7</accession>
<comment type="caution">
    <text evidence="1">The sequence shown here is derived from an EMBL/GenBank/DDBJ whole genome shotgun (WGS) entry which is preliminary data.</text>
</comment>
<protein>
    <submittedName>
        <fullName evidence="1">Uncharacterized protein</fullName>
    </submittedName>
</protein>
<reference evidence="1 2" key="1">
    <citation type="journal article" date="2020" name="BMC Genomics">
        <title>Intraspecific diversification of the crop wild relative Brassica cretica Lam. using demographic model selection.</title>
        <authorList>
            <person name="Kioukis A."/>
            <person name="Michalopoulou V.A."/>
            <person name="Briers L."/>
            <person name="Pirintsos S."/>
            <person name="Studholme D.J."/>
            <person name="Pavlidis P."/>
            <person name="Sarris P.F."/>
        </authorList>
    </citation>
    <scope>NUCLEOTIDE SEQUENCE [LARGE SCALE GENOMIC DNA]</scope>
    <source>
        <strain evidence="2">cv. PFS-1207/04</strain>
    </source>
</reference>
<evidence type="ECO:0000313" key="1">
    <source>
        <dbReference type="EMBL" id="KAF3581441.1"/>
    </source>
</evidence>
<sequence>MFPLKNLVTPASWGKERRVITRSKAHVAGNTSYGEDNTLLKIVASLWFLSVPGPNLKADLYKYWLLLIMGLNYTSSLNNLRTQHGRSSSTSIGSDARFSSRTQRLPAEFTTSMNSKGIGVIVGTLQAYQATTKRSQRKSRTLHQDAMALRFLAPIKIKEAKEYTFQLLFIRRKKPNLRVPGSSFQVPDPMLWVYGC</sequence>
<evidence type="ECO:0000313" key="2">
    <source>
        <dbReference type="Proteomes" id="UP000266723"/>
    </source>
</evidence>
<keyword evidence="2" id="KW-1185">Reference proteome</keyword>